<dbReference type="EMBL" id="CP026095">
    <property type="protein sequence ID" value="AZV43664.1"/>
    <property type="molecule type" value="Genomic_DNA"/>
</dbReference>
<dbReference type="AlphaFoldDB" id="A0A3Q9RPC6"/>
<proteinExistence type="predicted"/>
<dbReference type="KEGG" id="pasa:BAOM_3055"/>
<organism evidence="1 2">
    <name type="scientific">Peribacillus asahii</name>
    <dbReference type="NCBI Taxonomy" id="228899"/>
    <lineage>
        <taxon>Bacteria</taxon>
        <taxon>Bacillati</taxon>
        <taxon>Bacillota</taxon>
        <taxon>Bacilli</taxon>
        <taxon>Bacillales</taxon>
        <taxon>Bacillaceae</taxon>
        <taxon>Peribacillus</taxon>
    </lineage>
</organism>
<sequence length="67" mass="7902">MNTRQAYRTFIRHQLEVMSDEGEISLSCEEIEAFVSGAEDDYDFYKQLGEFLSEYIENYGERYGIDV</sequence>
<reference evidence="1 2" key="1">
    <citation type="submission" date="2018-01" db="EMBL/GenBank/DDBJ databases">
        <title>Bacillus asahii Genome sequencing and assembly.</title>
        <authorList>
            <person name="Jiang H."/>
            <person name="Feng Y."/>
            <person name="Zhao F."/>
            <person name="Lin X."/>
        </authorList>
    </citation>
    <scope>NUCLEOTIDE SEQUENCE [LARGE SCALE GENOMIC DNA]</scope>
    <source>
        <strain evidence="1 2">OM18</strain>
    </source>
</reference>
<dbReference type="RefSeq" id="WP_257467342.1">
    <property type="nucleotide sequence ID" value="NZ_CP026095.1"/>
</dbReference>
<evidence type="ECO:0000313" key="2">
    <source>
        <dbReference type="Proteomes" id="UP000283095"/>
    </source>
</evidence>
<protein>
    <submittedName>
        <fullName evidence="1">Uncharacterized protein</fullName>
    </submittedName>
</protein>
<gene>
    <name evidence="1" type="ORF">BAOM_3055</name>
</gene>
<name>A0A3Q9RPC6_9BACI</name>
<evidence type="ECO:0000313" key="1">
    <source>
        <dbReference type="EMBL" id="AZV43664.1"/>
    </source>
</evidence>
<accession>A0A3Q9RPC6</accession>
<dbReference type="Proteomes" id="UP000283095">
    <property type="component" value="Chromosome"/>
</dbReference>